<reference evidence="2 3" key="1">
    <citation type="journal article" date="2023" name="Plants (Basel)">
        <title>Bridging the Gap: Combining Genomics and Transcriptomics Approaches to Understand Stylosanthes scabra, an Orphan Legume from the Brazilian Caatinga.</title>
        <authorList>
            <person name="Ferreira-Neto J.R.C."/>
            <person name="da Silva M.D."/>
            <person name="Binneck E."/>
            <person name="de Melo N.F."/>
            <person name="da Silva R.H."/>
            <person name="de Melo A.L.T.M."/>
            <person name="Pandolfi V."/>
            <person name="Bustamante F.O."/>
            <person name="Brasileiro-Vidal A.C."/>
            <person name="Benko-Iseppon A.M."/>
        </authorList>
    </citation>
    <scope>NUCLEOTIDE SEQUENCE [LARGE SCALE GENOMIC DNA]</scope>
    <source>
        <tissue evidence="2">Leaves</tissue>
    </source>
</reference>
<dbReference type="EMBL" id="JASCZI010030553">
    <property type="protein sequence ID" value="MED6123564.1"/>
    <property type="molecule type" value="Genomic_DNA"/>
</dbReference>
<name>A0ABU6RHX1_9FABA</name>
<feature type="compositionally biased region" description="Basic and acidic residues" evidence="1">
    <location>
        <begin position="94"/>
        <end position="103"/>
    </location>
</feature>
<organism evidence="2 3">
    <name type="scientific">Stylosanthes scabra</name>
    <dbReference type="NCBI Taxonomy" id="79078"/>
    <lineage>
        <taxon>Eukaryota</taxon>
        <taxon>Viridiplantae</taxon>
        <taxon>Streptophyta</taxon>
        <taxon>Embryophyta</taxon>
        <taxon>Tracheophyta</taxon>
        <taxon>Spermatophyta</taxon>
        <taxon>Magnoliopsida</taxon>
        <taxon>eudicotyledons</taxon>
        <taxon>Gunneridae</taxon>
        <taxon>Pentapetalae</taxon>
        <taxon>rosids</taxon>
        <taxon>fabids</taxon>
        <taxon>Fabales</taxon>
        <taxon>Fabaceae</taxon>
        <taxon>Papilionoideae</taxon>
        <taxon>50 kb inversion clade</taxon>
        <taxon>dalbergioids sensu lato</taxon>
        <taxon>Dalbergieae</taxon>
        <taxon>Pterocarpus clade</taxon>
        <taxon>Stylosanthes</taxon>
    </lineage>
</organism>
<feature type="region of interest" description="Disordered" evidence="1">
    <location>
        <begin position="20"/>
        <end position="103"/>
    </location>
</feature>
<proteinExistence type="predicted"/>
<protein>
    <submittedName>
        <fullName evidence="2">Uncharacterized protein</fullName>
    </submittedName>
</protein>
<keyword evidence="3" id="KW-1185">Reference proteome</keyword>
<comment type="caution">
    <text evidence="2">The sequence shown here is derived from an EMBL/GenBank/DDBJ whole genome shotgun (WGS) entry which is preliminary data.</text>
</comment>
<evidence type="ECO:0000313" key="3">
    <source>
        <dbReference type="Proteomes" id="UP001341840"/>
    </source>
</evidence>
<accession>A0ABU6RHX1</accession>
<feature type="compositionally biased region" description="Polar residues" evidence="1">
    <location>
        <begin position="49"/>
        <end position="58"/>
    </location>
</feature>
<sequence>MRTAREGGYAGCRVLCNAEAGGRGLGTSVRRQERGDKHGSAKDRRRRLSWTQRGSNGSLRLDLDRDSGGGREWGGGAVATTAQRTTGGWQKSGGGEDGRRGIA</sequence>
<dbReference type="Proteomes" id="UP001341840">
    <property type="component" value="Unassembled WGS sequence"/>
</dbReference>
<evidence type="ECO:0000313" key="2">
    <source>
        <dbReference type="EMBL" id="MED6123564.1"/>
    </source>
</evidence>
<feature type="compositionally biased region" description="Basic and acidic residues" evidence="1">
    <location>
        <begin position="30"/>
        <end position="42"/>
    </location>
</feature>
<gene>
    <name evidence="2" type="ORF">PIB30_050311</name>
</gene>
<feature type="compositionally biased region" description="Polar residues" evidence="1">
    <location>
        <begin position="80"/>
        <end position="89"/>
    </location>
</feature>
<evidence type="ECO:0000256" key="1">
    <source>
        <dbReference type="SAM" id="MobiDB-lite"/>
    </source>
</evidence>